<organism evidence="5 6">
    <name type="scientific">Modicisalibacter xianhensis</name>
    <dbReference type="NCBI Taxonomy" id="442341"/>
    <lineage>
        <taxon>Bacteria</taxon>
        <taxon>Pseudomonadati</taxon>
        <taxon>Pseudomonadota</taxon>
        <taxon>Gammaproteobacteria</taxon>
        <taxon>Oceanospirillales</taxon>
        <taxon>Halomonadaceae</taxon>
        <taxon>Modicisalibacter</taxon>
    </lineage>
</organism>
<dbReference type="Proteomes" id="UP000199040">
    <property type="component" value="Unassembled WGS sequence"/>
</dbReference>
<dbReference type="EMBL" id="FOPY01000004">
    <property type="protein sequence ID" value="SFH43551.1"/>
    <property type="molecule type" value="Genomic_DNA"/>
</dbReference>
<name>A0A1I3A2K7_9GAMM</name>
<dbReference type="AlphaFoldDB" id="A0A1I3A2K7"/>
<keyword evidence="2 5" id="KW-0238">DNA-binding</keyword>
<dbReference type="Gene3D" id="1.10.287.110">
    <property type="entry name" value="DnaJ domain"/>
    <property type="match status" value="1"/>
</dbReference>
<evidence type="ECO:0000313" key="5">
    <source>
        <dbReference type="EMBL" id="SFH43551.1"/>
    </source>
</evidence>
<dbReference type="CDD" id="cd06257">
    <property type="entry name" value="DnaJ"/>
    <property type="match status" value="1"/>
</dbReference>
<dbReference type="InterPro" id="IPR002939">
    <property type="entry name" value="DnaJ_C"/>
</dbReference>
<dbReference type="GO" id="GO:0003677">
    <property type="term" value="F:DNA binding"/>
    <property type="evidence" value="ECO:0007669"/>
    <property type="project" value="UniProtKB-KW"/>
</dbReference>
<sequence>MEFKDYYQILGVDKAASIPDIKKAYRKLARKYHPDISKEPDAALRMQEINEAKTVLTDPEKRAAYDQLGERYHAGQDFRPPPDWDAGFEYSGGGFEEFDLGEFSDFFANLFGHGGRTRSRAHHAYQMRGGDRHARIFVDLSDAFHGATRSVTLHVPQTDAQGYVSLQEHNLKVRIPKGIKEGQHIRLAGQGHPGIGGGEPGDLYLEVHFTPSPDYRVEGKDVFATLRVAPWEAALGAAIDVPTPSGQVHLKIPKGSQGGRKLRLKGRGIPGAEPGDLYFVLEVVLPPANTDKARQLYEAMARDMPFNPRQTR</sequence>
<dbReference type="InterPro" id="IPR036869">
    <property type="entry name" value="J_dom_sf"/>
</dbReference>
<dbReference type="PROSITE" id="PS50076">
    <property type="entry name" value="DNAJ_2"/>
    <property type="match status" value="1"/>
</dbReference>
<dbReference type="PANTHER" id="PTHR43096:SF52">
    <property type="entry name" value="DNAJ HOMOLOG 1, MITOCHONDRIAL-RELATED"/>
    <property type="match status" value="1"/>
</dbReference>
<dbReference type="CDD" id="cd10747">
    <property type="entry name" value="DnaJ_C"/>
    <property type="match status" value="1"/>
</dbReference>
<evidence type="ECO:0000313" key="6">
    <source>
        <dbReference type="Proteomes" id="UP000199040"/>
    </source>
</evidence>
<dbReference type="GO" id="GO:0051082">
    <property type="term" value="F:unfolded protein binding"/>
    <property type="evidence" value="ECO:0007669"/>
    <property type="project" value="InterPro"/>
</dbReference>
<accession>A0A1I3A2K7</accession>
<dbReference type="STRING" id="442341.SAMN04487959_10457"/>
<dbReference type="InterPro" id="IPR001623">
    <property type="entry name" value="DnaJ_domain"/>
</dbReference>
<protein>
    <submittedName>
        <fullName evidence="5">Curved DNA-binding protein</fullName>
    </submittedName>
</protein>
<dbReference type="Pfam" id="PF01556">
    <property type="entry name" value="DnaJ_C"/>
    <property type="match status" value="1"/>
</dbReference>
<evidence type="ECO:0000256" key="3">
    <source>
        <dbReference type="ARBA" id="ARBA00023186"/>
    </source>
</evidence>
<feature type="domain" description="J" evidence="4">
    <location>
        <begin position="5"/>
        <end position="69"/>
    </location>
</feature>
<evidence type="ECO:0000256" key="2">
    <source>
        <dbReference type="ARBA" id="ARBA00023125"/>
    </source>
</evidence>
<dbReference type="GO" id="GO:0042026">
    <property type="term" value="P:protein refolding"/>
    <property type="evidence" value="ECO:0007669"/>
    <property type="project" value="TreeGrafter"/>
</dbReference>
<keyword evidence="6" id="KW-1185">Reference proteome</keyword>
<dbReference type="Pfam" id="PF00226">
    <property type="entry name" value="DnaJ"/>
    <property type="match status" value="1"/>
</dbReference>
<dbReference type="FunFam" id="2.60.260.20:FF:000008">
    <property type="entry name" value="Curved DNA-binding protein"/>
    <property type="match status" value="1"/>
</dbReference>
<proteinExistence type="predicted"/>
<dbReference type="SUPFAM" id="SSF46565">
    <property type="entry name" value="Chaperone J-domain"/>
    <property type="match status" value="1"/>
</dbReference>
<reference evidence="5 6" key="1">
    <citation type="submission" date="2016-10" db="EMBL/GenBank/DDBJ databases">
        <authorList>
            <person name="de Groot N.N."/>
        </authorList>
    </citation>
    <scope>NUCLEOTIDE SEQUENCE [LARGE SCALE GENOMIC DNA]</scope>
    <source>
        <strain evidence="5 6">CGMCC 1.6848</strain>
    </source>
</reference>
<dbReference type="FunFam" id="2.60.260.20:FF:000013">
    <property type="entry name" value="DnaJ subfamily B member 11"/>
    <property type="match status" value="1"/>
</dbReference>
<dbReference type="RefSeq" id="WP_092844452.1">
    <property type="nucleotide sequence ID" value="NZ_FOPY01000004.1"/>
</dbReference>
<dbReference type="InterPro" id="IPR008971">
    <property type="entry name" value="HSP40/DnaJ_pept-bd"/>
</dbReference>
<dbReference type="SMART" id="SM00271">
    <property type="entry name" value="DnaJ"/>
    <property type="match status" value="1"/>
</dbReference>
<dbReference type="SUPFAM" id="SSF49493">
    <property type="entry name" value="HSP40/DnaJ peptide-binding domain"/>
    <property type="match status" value="2"/>
</dbReference>
<keyword evidence="1" id="KW-0963">Cytoplasm</keyword>
<dbReference type="PANTHER" id="PTHR43096">
    <property type="entry name" value="DNAJ HOMOLOG 1, MITOCHONDRIAL-RELATED"/>
    <property type="match status" value="1"/>
</dbReference>
<keyword evidence="3" id="KW-0143">Chaperone</keyword>
<dbReference type="Gene3D" id="2.60.260.20">
    <property type="entry name" value="Urease metallochaperone UreE, N-terminal domain"/>
    <property type="match status" value="2"/>
</dbReference>
<gene>
    <name evidence="5" type="ORF">SAMN04487959_10457</name>
</gene>
<dbReference type="GO" id="GO:0005737">
    <property type="term" value="C:cytoplasm"/>
    <property type="evidence" value="ECO:0007669"/>
    <property type="project" value="TreeGrafter"/>
</dbReference>
<dbReference type="PRINTS" id="PR00625">
    <property type="entry name" value="JDOMAIN"/>
</dbReference>
<evidence type="ECO:0000256" key="1">
    <source>
        <dbReference type="ARBA" id="ARBA00022490"/>
    </source>
</evidence>
<evidence type="ECO:0000259" key="4">
    <source>
        <dbReference type="PROSITE" id="PS50076"/>
    </source>
</evidence>